<protein>
    <submittedName>
        <fullName evidence="1">Uncharacterized protein</fullName>
    </submittedName>
</protein>
<evidence type="ECO:0000313" key="1">
    <source>
        <dbReference type="EMBL" id="KAK1281383.1"/>
    </source>
</evidence>
<name>A0AAV9BWT4_ACOGR</name>
<organism evidence="1 2">
    <name type="scientific">Acorus gramineus</name>
    <name type="common">Dwarf sweet flag</name>
    <dbReference type="NCBI Taxonomy" id="55184"/>
    <lineage>
        <taxon>Eukaryota</taxon>
        <taxon>Viridiplantae</taxon>
        <taxon>Streptophyta</taxon>
        <taxon>Embryophyta</taxon>
        <taxon>Tracheophyta</taxon>
        <taxon>Spermatophyta</taxon>
        <taxon>Magnoliopsida</taxon>
        <taxon>Liliopsida</taxon>
        <taxon>Acoraceae</taxon>
        <taxon>Acorus</taxon>
    </lineage>
</organism>
<dbReference type="AlphaFoldDB" id="A0AAV9BWT4"/>
<reference evidence="1" key="1">
    <citation type="journal article" date="2023" name="Nat. Commun.">
        <title>Diploid and tetraploid genomes of Acorus and the evolution of monocots.</title>
        <authorList>
            <person name="Ma L."/>
            <person name="Liu K.W."/>
            <person name="Li Z."/>
            <person name="Hsiao Y.Y."/>
            <person name="Qi Y."/>
            <person name="Fu T."/>
            <person name="Tang G.D."/>
            <person name="Zhang D."/>
            <person name="Sun W.H."/>
            <person name="Liu D.K."/>
            <person name="Li Y."/>
            <person name="Chen G.Z."/>
            <person name="Liu X.D."/>
            <person name="Liao X.Y."/>
            <person name="Jiang Y.T."/>
            <person name="Yu X."/>
            <person name="Hao Y."/>
            <person name="Huang J."/>
            <person name="Zhao X.W."/>
            <person name="Ke S."/>
            <person name="Chen Y.Y."/>
            <person name="Wu W.L."/>
            <person name="Hsu J.L."/>
            <person name="Lin Y.F."/>
            <person name="Huang M.D."/>
            <person name="Li C.Y."/>
            <person name="Huang L."/>
            <person name="Wang Z.W."/>
            <person name="Zhao X."/>
            <person name="Zhong W.Y."/>
            <person name="Peng D.H."/>
            <person name="Ahmad S."/>
            <person name="Lan S."/>
            <person name="Zhang J.S."/>
            <person name="Tsai W.C."/>
            <person name="Van de Peer Y."/>
            <person name="Liu Z.J."/>
        </authorList>
    </citation>
    <scope>NUCLEOTIDE SEQUENCE</scope>
    <source>
        <strain evidence="1">SCP</strain>
    </source>
</reference>
<gene>
    <name evidence="1" type="ORF">QJS04_geneDACA003156</name>
</gene>
<evidence type="ECO:0000313" key="2">
    <source>
        <dbReference type="Proteomes" id="UP001179952"/>
    </source>
</evidence>
<sequence length="86" mass="9953">MRSCMSDASQFQEVFSKDGHSQKVQINTNFKGSYVQRVNCFKGDSSKVFTWILEKELFPQSFADQIETLFERRGDVGHLIFTSLHN</sequence>
<proteinExistence type="predicted"/>
<dbReference type="Proteomes" id="UP001179952">
    <property type="component" value="Unassembled WGS sequence"/>
</dbReference>
<reference evidence="1" key="2">
    <citation type="submission" date="2023-06" db="EMBL/GenBank/DDBJ databases">
        <authorList>
            <person name="Ma L."/>
            <person name="Liu K.-W."/>
            <person name="Li Z."/>
            <person name="Hsiao Y.-Y."/>
            <person name="Qi Y."/>
            <person name="Fu T."/>
            <person name="Tang G."/>
            <person name="Zhang D."/>
            <person name="Sun W.-H."/>
            <person name="Liu D.-K."/>
            <person name="Li Y."/>
            <person name="Chen G.-Z."/>
            <person name="Liu X.-D."/>
            <person name="Liao X.-Y."/>
            <person name="Jiang Y.-T."/>
            <person name="Yu X."/>
            <person name="Hao Y."/>
            <person name="Huang J."/>
            <person name="Zhao X.-W."/>
            <person name="Ke S."/>
            <person name="Chen Y.-Y."/>
            <person name="Wu W.-L."/>
            <person name="Hsu J.-L."/>
            <person name="Lin Y.-F."/>
            <person name="Huang M.-D."/>
            <person name="Li C.-Y."/>
            <person name="Huang L."/>
            <person name="Wang Z.-W."/>
            <person name="Zhao X."/>
            <person name="Zhong W.-Y."/>
            <person name="Peng D.-H."/>
            <person name="Ahmad S."/>
            <person name="Lan S."/>
            <person name="Zhang J.-S."/>
            <person name="Tsai W.-C."/>
            <person name="Van De Peer Y."/>
            <person name="Liu Z.-J."/>
        </authorList>
    </citation>
    <scope>NUCLEOTIDE SEQUENCE</scope>
    <source>
        <strain evidence="1">SCP</strain>
        <tissue evidence="1">Leaves</tissue>
    </source>
</reference>
<comment type="caution">
    <text evidence="1">The sequence shown here is derived from an EMBL/GenBank/DDBJ whole genome shotgun (WGS) entry which is preliminary data.</text>
</comment>
<keyword evidence="2" id="KW-1185">Reference proteome</keyword>
<dbReference type="EMBL" id="JAUJYN010000001">
    <property type="protein sequence ID" value="KAK1281383.1"/>
    <property type="molecule type" value="Genomic_DNA"/>
</dbReference>
<accession>A0AAV9BWT4</accession>